<gene>
    <name evidence="17" type="ORF">WA026_016466</name>
</gene>
<sequence>MEIEFKIFTLNCWGIPVIARNLADRIEAIGNFLAESEYDCVCLQEVWTESLFENIKRKVSKKLPYGHYFFSGSFGSGICMLSKYPIVDVYFHQWAVNGYIHKIHHGDWFGGKGVGLCKLKVDNYYVNVYTAHLHAEYNRECDEYMAHRVIQAFDTAQFIHFTSGGVDLVVLAGDLNTEPGDLAYRLLLTVPGLTDSFVKAQISEGIKSTTNESRNNSYTSSSLKKRDACGKRIDHIMYHPGSNLQVFLKKYDLPLEDRVPNKRFSYSDHEAISAILHINGDMASPAADNTTERILVLKESIDVLEKEMNNLKSHKRFYWLCGIFPFCLLLITIFVDVPSSFTIPYNIFRTILTMLALFFISMATIWNRIERSGVISSLLSMRILLERLSNEKSKI</sequence>
<feature type="transmembrane region" description="Helical" evidence="15">
    <location>
        <begin position="347"/>
        <end position="366"/>
    </location>
</feature>
<evidence type="ECO:0000256" key="11">
    <source>
        <dbReference type="ARBA" id="ARBA00022989"/>
    </source>
</evidence>
<evidence type="ECO:0000256" key="13">
    <source>
        <dbReference type="ARBA" id="ARBA00023136"/>
    </source>
</evidence>
<dbReference type="SUPFAM" id="SSF56219">
    <property type="entry name" value="DNase I-like"/>
    <property type="match status" value="1"/>
</dbReference>
<dbReference type="GO" id="GO:0006665">
    <property type="term" value="P:sphingolipid metabolic process"/>
    <property type="evidence" value="ECO:0007669"/>
    <property type="project" value="UniProtKB-KW"/>
</dbReference>
<evidence type="ECO:0000256" key="4">
    <source>
        <dbReference type="ARBA" id="ARBA00006335"/>
    </source>
</evidence>
<evidence type="ECO:0000256" key="5">
    <source>
        <dbReference type="ARBA" id="ARBA00012369"/>
    </source>
</evidence>
<keyword evidence="7" id="KW-0479">Metal-binding</keyword>
<keyword evidence="6 15" id="KW-0812">Transmembrane</keyword>
<comment type="similarity">
    <text evidence="4">Belongs to the neutral sphingomyelinase family.</text>
</comment>
<organism evidence="17 18">
    <name type="scientific">Henosepilachna vigintioctopunctata</name>
    <dbReference type="NCBI Taxonomy" id="420089"/>
    <lineage>
        <taxon>Eukaryota</taxon>
        <taxon>Metazoa</taxon>
        <taxon>Ecdysozoa</taxon>
        <taxon>Arthropoda</taxon>
        <taxon>Hexapoda</taxon>
        <taxon>Insecta</taxon>
        <taxon>Pterygota</taxon>
        <taxon>Neoptera</taxon>
        <taxon>Endopterygota</taxon>
        <taxon>Coleoptera</taxon>
        <taxon>Polyphaga</taxon>
        <taxon>Cucujiformia</taxon>
        <taxon>Coccinelloidea</taxon>
        <taxon>Coccinellidae</taxon>
        <taxon>Epilachninae</taxon>
        <taxon>Epilachnini</taxon>
        <taxon>Henosepilachna</taxon>
    </lineage>
</organism>
<evidence type="ECO:0000259" key="16">
    <source>
        <dbReference type="Pfam" id="PF03372"/>
    </source>
</evidence>
<dbReference type="EMBL" id="JARQZJ010000069">
    <property type="protein sequence ID" value="KAK9881596.1"/>
    <property type="molecule type" value="Genomic_DNA"/>
</dbReference>
<evidence type="ECO:0000256" key="12">
    <source>
        <dbReference type="ARBA" id="ARBA00023098"/>
    </source>
</evidence>
<dbReference type="InterPro" id="IPR038772">
    <property type="entry name" value="Sph/SMPD2-like"/>
</dbReference>
<dbReference type="AlphaFoldDB" id="A0AAW1UP26"/>
<keyword evidence="8" id="KW-0378">Hydrolase</keyword>
<dbReference type="PANTHER" id="PTHR16320:SF24">
    <property type="entry name" value="PHOSPHODIESTERASE, PUTATIVE-RELATED"/>
    <property type="match status" value="1"/>
</dbReference>
<feature type="domain" description="Endonuclease/exonuclease/phosphatase" evidence="16">
    <location>
        <begin position="9"/>
        <end position="269"/>
    </location>
</feature>
<evidence type="ECO:0000256" key="8">
    <source>
        <dbReference type="ARBA" id="ARBA00022801"/>
    </source>
</evidence>
<feature type="transmembrane region" description="Helical" evidence="15">
    <location>
        <begin position="317"/>
        <end position="335"/>
    </location>
</feature>
<dbReference type="GO" id="GO:0016020">
    <property type="term" value="C:membrane"/>
    <property type="evidence" value="ECO:0007669"/>
    <property type="project" value="UniProtKB-SubCell"/>
</dbReference>
<evidence type="ECO:0000256" key="2">
    <source>
        <dbReference type="ARBA" id="ARBA00004760"/>
    </source>
</evidence>
<evidence type="ECO:0000256" key="9">
    <source>
        <dbReference type="ARBA" id="ARBA00022842"/>
    </source>
</evidence>
<keyword evidence="9" id="KW-0460">Magnesium</keyword>
<proteinExistence type="inferred from homology"/>
<dbReference type="GO" id="GO:0046872">
    <property type="term" value="F:metal ion binding"/>
    <property type="evidence" value="ECO:0007669"/>
    <property type="project" value="UniProtKB-KW"/>
</dbReference>
<evidence type="ECO:0000313" key="17">
    <source>
        <dbReference type="EMBL" id="KAK9881596.1"/>
    </source>
</evidence>
<keyword evidence="13 15" id="KW-0472">Membrane</keyword>
<feature type="coiled-coil region" evidence="14">
    <location>
        <begin position="287"/>
        <end position="314"/>
    </location>
</feature>
<keyword evidence="14" id="KW-0175">Coiled coil</keyword>
<evidence type="ECO:0000256" key="14">
    <source>
        <dbReference type="SAM" id="Coils"/>
    </source>
</evidence>
<keyword evidence="12" id="KW-0443">Lipid metabolism</keyword>
<reference evidence="17 18" key="1">
    <citation type="submission" date="2023-03" db="EMBL/GenBank/DDBJ databases">
        <title>Genome insight into feeding habits of ladybird beetles.</title>
        <authorList>
            <person name="Li H.-S."/>
            <person name="Huang Y.-H."/>
            <person name="Pang H."/>
        </authorList>
    </citation>
    <scope>NUCLEOTIDE SEQUENCE [LARGE SCALE GENOMIC DNA]</scope>
    <source>
        <strain evidence="17">SYSU_2023b</strain>
        <tissue evidence="17">Whole body</tissue>
    </source>
</reference>
<comment type="pathway">
    <text evidence="3">Sphingolipid metabolism.</text>
</comment>
<evidence type="ECO:0000256" key="15">
    <source>
        <dbReference type="SAM" id="Phobius"/>
    </source>
</evidence>
<accession>A0AAW1UP26</accession>
<dbReference type="Pfam" id="PF03372">
    <property type="entry name" value="Exo_endo_phos"/>
    <property type="match status" value="1"/>
</dbReference>
<protein>
    <recommendedName>
        <fullName evidence="5">sphingomyelin phosphodiesterase</fullName>
        <ecNumber evidence="5">3.1.4.12</ecNumber>
    </recommendedName>
</protein>
<evidence type="ECO:0000256" key="3">
    <source>
        <dbReference type="ARBA" id="ARBA00004991"/>
    </source>
</evidence>
<dbReference type="InterPro" id="IPR005135">
    <property type="entry name" value="Endo/exonuclease/phosphatase"/>
</dbReference>
<evidence type="ECO:0000256" key="10">
    <source>
        <dbReference type="ARBA" id="ARBA00022919"/>
    </source>
</evidence>
<keyword evidence="10" id="KW-0746">Sphingolipid metabolism</keyword>
<evidence type="ECO:0000256" key="1">
    <source>
        <dbReference type="ARBA" id="ARBA00004141"/>
    </source>
</evidence>
<dbReference type="EC" id="3.1.4.12" evidence="5"/>
<evidence type="ECO:0000256" key="7">
    <source>
        <dbReference type="ARBA" id="ARBA00022723"/>
    </source>
</evidence>
<dbReference type="Proteomes" id="UP001431783">
    <property type="component" value="Unassembled WGS sequence"/>
</dbReference>
<comment type="subcellular location">
    <subcellularLocation>
        <location evidence="1">Membrane</location>
        <topology evidence="1">Multi-pass membrane protein</topology>
    </subcellularLocation>
</comment>
<comment type="pathway">
    <text evidence="2">Lipid metabolism; sphingolipid metabolism.</text>
</comment>
<dbReference type="Gene3D" id="3.60.10.10">
    <property type="entry name" value="Endonuclease/exonuclease/phosphatase"/>
    <property type="match status" value="1"/>
</dbReference>
<evidence type="ECO:0000256" key="6">
    <source>
        <dbReference type="ARBA" id="ARBA00022692"/>
    </source>
</evidence>
<evidence type="ECO:0000313" key="18">
    <source>
        <dbReference type="Proteomes" id="UP001431783"/>
    </source>
</evidence>
<comment type="caution">
    <text evidence="17">The sequence shown here is derived from an EMBL/GenBank/DDBJ whole genome shotgun (WGS) entry which is preliminary data.</text>
</comment>
<dbReference type="PANTHER" id="PTHR16320">
    <property type="entry name" value="SPHINGOMYELINASE FAMILY MEMBER"/>
    <property type="match status" value="1"/>
</dbReference>
<keyword evidence="11 15" id="KW-1133">Transmembrane helix</keyword>
<name>A0AAW1UP26_9CUCU</name>
<keyword evidence="18" id="KW-1185">Reference proteome</keyword>
<dbReference type="GO" id="GO:0004767">
    <property type="term" value="F:sphingomyelin phosphodiesterase activity"/>
    <property type="evidence" value="ECO:0007669"/>
    <property type="project" value="UniProtKB-EC"/>
</dbReference>
<dbReference type="InterPro" id="IPR036691">
    <property type="entry name" value="Endo/exonu/phosph_ase_sf"/>
</dbReference>